<dbReference type="EMBL" id="LAZR01002872">
    <property type="protein sequence ID" value="KKN24593.1"/>
    <property type="molecule type" value="Genomic_DNA"/>
</dbReference>
<gene>
    <name evidence="1" type="ORF">LCGC14_0893470</name>
</gene>
<reference evidence="1" key="1">
    <citation type="journal article" date="2015" name="Nature">
        <title>Complex archaea that bridge the gap between prokaryotes and eukaryotes.</title>
        <authorList>
            <person name="Spang A."/>
            <person name="Saw J.H."/>
            <person name="Jorgensen S.L."/>
            <person name="Zaremba-Niedzwiedzka K."/>
            <person name="Martijn J."/>
            <person name="Lind A.E."/>
            <person name="van Eijk R."/>
            <person name="Schleper C."/>
            <person name="Guy L."/>
            <person name="Ettema T.J."/>
        </authorList>
    </citation>
    <scope>NUCLEOTIDE SEQUENCE</scope>
</reference>
<organism evidence="1">
    <name type="scientific">marine sediment metagenome</name>
    <dbReference type="NCBI Taxonomy" id="412755"/>
    <lineage>
        <taxon>unclassified sequences</taxon>
        <taxon>metagenomes</taxon>
        <taxon>ecological metagenomes</taxon>
    </lineage>
</organism>
<comment type="caution">
    <text evidence="1">The sequence shown here is derived from an EMBL/GenBank/DDBJ whole genome shotgun (WGS) entry which is preliminary data.</text>
</comment>
<proteinExistence type="predicted"/>
<accession>A0A0F9S5K2</accession>
<sequence length="245" mass="28991">MSFTLSFRNSFPKMMQAKFEPYWHLMHPQIIDRKDIYRHGWTDEEWTALKLLEERRSDVIKAATNWDAWNFEMHFGATYPDYVPNKAVLGYKCAKGKPKILVREIDLPDDMREELRVWIIEAYRYQRLSYQLLRQLNTLLQVEVGASIGTTSFGNKRYKNPSQCKGICNTPSTLYAVWPELLPFMDSETRAEMRHRKMRPSLPRVWDEDDLKEFHAVDGMDELTQALTTMSLIPDEKDKRYPDLS</sequence>
<dbReference type="AlphaFoldDB" id="A0A0F9S5K2"/>
<evidence type="ECO:0000313" key="1">
    <source>
        <dbReference type="EMBL" id="KKN24593.1"/>
    </source>
</evidence>
<protein>
    <submittedName>
        <fullName evidence="1">Uncharacterized protein</fullName>
    </submittedName>
</protein>
<name>A0A0F9S5K2_9ZZZZ</name>